<evidence type="ECO:0000313" key="3">
    <source>
        <dbReference type="Proteomes" id="UP000231644"/>
    </source>
</evidence>
<keyword evidence="1" id="KW-0472">Membrane</keyword>
<sequence length="219" mass="23555">MSQSDSFIDEVTEEVRRDKLFATMKRYGWIAILAVIAIVGGATWYEFNRSQQEAQAEAYGDALLAALEQGAPAERATALDSVDAQGPEARAVADLLRAAELAVASDTQAAVDLLTRVSQTPDLPPIYRAMAQYRALALQSDLSAQERRDGYEELAGPGGPLRLLALEQIAVTYAEEGNRLEALERLNSLLDEAGATPDLLRRVSQLIVSLGGIPGEAAQ</sequence>
<proteinExistence type="predicted"/>
<dbReference type="OrthoDB" id="7173339at2"/>
<evidence type="ECO:0000313" key="2">
    <source>
        <dbReference type="EMBL" id="SFC69110.1"/>
    </source>
</evidence>
<dbReference type="AlphaFoldDB" id="A0A1I1LHZ4"/>
<dbReference type="STRING" id="517719.SAMN05421762_1820"/>
<keyword evidence="1" id="KW-0812">Transmembrane</keyword>
<feature type="transmembrane region" description="Helical" evidence="1">
    <location>
        <begin position="27"/>
        <end position="45"/>
    </location>
</feature>
<evidence type="ECO:0000256" key="1">
    <source>
        <dbReference type="SAM" id="Phobius"/>
    </source>
</evidence>
<dbReference type="EMBL" id="FOLX01000001">
    <property type="protein sequence ID" value="SFC69110.1"/>
    <property type="molecule type" value="Genomic_DNA"/>
</dbReference>
<organism evidence="2 3">
    <name type="scientific">Pseudooceanicola nitratireducens</name>
    <dbReference type="NCBI Taxonomy" id="517719"/>
    <lineage>
        <taxon>Bacteria</taxon>
        <taxon>Pseudomonadati</taxon>
        <taxon>Pseudomonadota</taxon>
        <taxon>Alphaproteobacteria</taxon>
        <taxon>Rhodobacterales</taxon>
        <taxon>Paracoccaceae</taxon>
        <taxon>Pseudooceanicola</taxon>
    </lineage>
</organism>
<reference evidence="2 3" key="1">
    <citation type="submission" date="2016-10" db="EMBL/GenBank/DDBJ databases">
        <authorList>
            <person name="de Groot N.N."/>
        </authorList>
    </citation>
    <scope>NUCLEOTIDE SEQUENCE [LARGE SCALE GENOMIC DNA]</scope>
    <source>
        <strain evidence="2 3">DSM 29619</strain>
    </source>
</reference>
<accession>A0A1I1LHZ4</accession>
<dbReference type="Proteomes" id="UP000231644">
    <property type="component" value="Unassembled WGS sequence"/>
</dbReference>
<name>A0A1I1LHZ4_9RHOB</name>
<keyword evidence="1" id="KW-1133">Transmembrane helix</keyword>
<protein>
    <recommendedName>
        <fullName evidence="4">Tetratricopeptide repeat-like domain-containing protein</fullName>
    </recommendedName>
</protein>
<gene>
    <name evidence="2" type="ORF">SAMN05421762_1820</name>
</gene>
<keyword evidence="3" id="KW-1185">Reference proteome</keyword>
<dbReference type="RefSeq" id="WP_093453447.1">
    <property type="nucleotide sequence ID" value="NZ_FNZG01000004.1"/>
</dbReference>
<evidence type="ECO:0008006" key="4">
    <source>
        <dbReference type="Google" id="ProtNLM"/>
    </source>
</evidence>